<dbReference type="Proteomes" id="UP000032247">
    <property type="component" value="Unassembled WGS sequence"/>
</dbReference>
<evidence type="ECO:0000256" key="1">
    <source>
        <dbReference type="SAM" id="MobiDB-lite"/>
    </source>
</evidence>
<dbReference type="Proteomes" id="UP000076442">
    <property type="component" value="Unassembled WGS sequence"/>
</dbReference>
<reference evidence="3 5" key="2">
    <citation type="submission" date="2015-09" db="EMBL/GenBank/DDBJ databases">
        <title>Spore heat resistance.</title>
        <authorList>
            <person name="Boekhorst J."/>
            <person name="Berendsen E.M."/>
            <person name="Wells-Bennik M.H."/>
            <person name="Kuipers O.P."/>
        </authorList>
    </citation>
    <scope>NUCLEOTIDE SEQUENCE [LARGE SCALE GENOMIC DNA]</scope>
    <source>
        <strain evidence="3 5">B4122</strain>
    </source>
</reference>
<reference evidence="2 4" key="1">
    <citation type="submission" date="2014-12" db="EMBL/GenBank/DDBJ databases">
        <title>Comparative genome analysis of Bacillus coagulans HM-08, Clostridium butyricum HM-68, Bacillus subtilis HM-66 and Bacillus licheniformis BL-09.</title>
        <authorList>
            <person name="Zhang H."/>
        </authorList>
    </citation>
    <scope>NUCLEOTIDE SEQUENCE [LARGE SCALE GENOMIC DNA]</scope>
    <source>
        <strain evidence="2 4">HM-66</strain>
    </source>
</reference>
<dbReference type="PATRIC" id="fig|1423.134.peg.932"/>
<evidence type="ECO:0000313" key="2">
    <source>
        <dbReference type="EMBL" id="KIU13183.1"/>
    </source>
</evidence>
<evidence type="ECO:0000313" key="3">
    <source>
        <dbReference type="EMBL" id="KZD89379.1"/>
    </source>
</evidence>
<evidence type="ECO:0000313" key="4">
    <source>
        <dbReference type="Proteomes" id="UP000032247"/>
    </source>
</evidence>
<dbReference type="AlphaFoldDB" id="A0A0C3KFL9"/>
<gene>
    <name evidence="3" type="ORF">B4122_3765</name>
    <name evidence="2" type="ORF">SC09_Contig17orf00364</name>
</gene>
<comment type="caution">
    <text evidence="2">The sequence shown here is derived from an EMBL/GenBank/DDBJ whole genome shotgun (WGS) entry which is preliminary data.</text>
</comment>
<evidence type="ECO:0000313" key="5">
    <source>
        <dbReference type="Proteomes" id="UP000076442"/>
    </source>
</evidence>
<name>A0A0C3KFL9_BACIU</name>
<sequence>MLLTLRPKRRNMSSTKDKRKLHKRKSSQYDSKKMKNKRPS</sequence>
<accession>A0A0C3KFL9</accession>
<dbReference type="EMBL" id="LJZV01000024">
    <property type="protein sequence ID" value="KZD89379.1"/>
    <property type="molecule type" value="Genomic_DNA"/>
</dbReference>
<proteinExistence type="predicted"/>
<feature type="compositionally biased region" description="Basic residues" evidence="1">
    <location>
        <begin position="1"/>
        <end position="26"/>
    </location>
</feature>
<organism evidence="2 4">
    <name type="scientific">Bacillus subtilis</name>
    <dbReference type="NCBI Taxonomy" id="1423"/>
    <lineage>
        <taxon>Bacteria</taxon>
        <taxon>Bacillati</taxon>
        <taxon>Bacillota</taxon>
        <taxon>Bacilli</taxon>
        <taxon>Bacillales</taxon>
        <taxon>Bacillaceae</taxon>
        <taxon>Bacillus</taxon>
    </lineage>
</organism>
<feature type="region of interest" description="Disordered" evidence="1">
    <location>
        <begin position="1"/>
        <end position="40"/>
    </location>
</feature>
<dbReference type="EMBL" id="JXBC01000001">
    <property type="protein sequence ID" value="KIU13183.1"/>
    <property type="molecule type" value="Genomic_DNA"/>
</dbReference>
<protein>
    <submittedName>
        <fullName evidence="2">Uncharacterized protein</fullName>
    </submittedName>
</protein>